<reference evidence="3" key="1">
    <citation type="submission" date="2022-11" db="UniProtKB">
        <authorList>
            <consortium name="WormBaseParasite"/>
        </authorList>
    </citation>
    <scope>IDENTIFICATION</scope>
</reference>
<evidence type="ECO:0000313" key="2">
    <source>
        <dbReference type="Proteomes" id="UP000887577"/>
    </source>
</evidence>
<feature type="signal peptide" evidence="1">
    <location>
        <begin position="1"/>
        <end position="20"/>
    </location>
</feature>
<dbReference type="WBParaSite" id="PSU_v2.g10369.t1">
    <property type="protein sequence ID" value="PSU_v2.g10369.t1"/>
    <property type="gene ID" value="PSU_v2.g10369"/>
</dbReference>
<feature type="chain" id="PRO_5038091844" evidence="1">
    <location>
        <begin position="21"/>
        <end position="80"/>
    </location>
</feature>
<keyword evidence="2" id="KW-1185">Reference proteome</keyword>
<protein>
    <submittedName>
        <fullName evidence="3">Uncharacterized protein</fullName>
    </submittedName>
</protein>
<evidence type="ECO:0000313" key="3">
    <source>
        <dbReference type="WBParaSite" id="PSU_v2.g10369.t1"/>
    </source>
</evidence>
<proteinExistence type="predicted"/>
<accession>A0A914XX95</accession>
<dbReference type="Proteomes" id="UP000887577">
    <property type="component" value="Unplaced"/>
</dbReference>
<sequence>MKAFFFFLTIFCFLTNICLSLECFYSGQIDQFFEECSDTDRFCIQISVNGSDINQKVPSSYQGCSDEMKDLQSVGIKCNV</sequence>
<dbReference type="AlphaFoldDB" id="A0A914XX95"/>
<organism evidence="2 3">
    <name type="scientific">Panagrolaimus superbus</name>
    <dbReference type="NCBI Taxonomy" id="310955"/>
    <lineage>
        <taxon>Eukaryota</taxon>
        <taxon>Metazoa</taxon>
        <taxon>Ecdysozoa</taxon>
        <taxon>Nematoda</taxon>
        <taxon>Chromadorea</taxon>
        <taxon>Rhabditida</taxon>
        <taxon>Tylenchina</taxon>
        <taxon>Panagrolaimomorpha</taxon>
        <taxon>Panagrolaimoidea</taxon>
        <taxon>Panagrolaimidae</taxon>
        <taxon>Panagrolaimus</taxon>
    </lineage>
</organism>
<name>A0A914XX95_9BILA</name>
<evidence type="ECO:0000256" key="1">
    <source>
        <dbReference type="SAM" id="SignalP"/>
    </source>
</evidence>
<keyword evidence="1" id="KW-0732">Signal</keyword>